<comment type="caution">
    <text evidence="9">The sequence shown here is derived from an EMBL/GenBank/DDBJ whole genome shotgun (WGS) entry which is preliminary data.</text>
</comment>
<name>A0AAN8UZ33_9MAGN</name>
<dbReference type="Pfam" id="PF05498">
    <property type="entry name" value="RALF"/>
    <property type="match status" value="1"/>
</dbReference>
<accession>A0AAN8UZ33</accession>
<keyword evidence="6" id="KW-1015">Disulfide bond</keyword>
<comment type="subcellular location">
    <subcellularLocation>
        <location evidence="1">Secreted</location>
    </subcellularLocation>
</comment>
<keyword evidence="10" id="KW-1185">Reference proteome</keyword>
<proteinExistence type="inferred from homology"/>
<evidence type="ECO:0000256" key="1">
    <source>
        <dbReference type="ARBA" id="ARBA00004613"/>
    </source>
</evidence>
<sequence length="114" mass="12774">MEKTKVWIICLVLMSTMLLSNAIAEKDNDDVDEVAPVPGPTSNNIEGRKARAIPPRGPDNDKNKYLRLPSPQWPPHSTPIAAHPYHRGCSRITRCRQGTPRPPRPNQQPPIQQP</sequence>
<feature type="chain" id="PRO_5042880979" evidence="8">
    <location>
        <begin position="25"/>
        <end position="114"/>
    </location>
</feature>
<dbReference type="Proteomes" id="UP001370490">
    <property type="component" value="Unassembled WGS sequence"/>
</dbReference>
<dbReference type="EMBL" id="JBAMMX010000020">
    <property type="protein sequence ID" value="KAK6920646.1"/>
    <property type="molecule type" value="Genomic_DNA"/>
</dbReference>
<feature type="region of interest" description="Disordered" evidence="7">
    <location>
        <begin position="31"/>
        <end position="114"/>
    </location>
</feature>
<feature type="signal peptide" evidence="8">
    <location>
        <begin position="1"/>
        <end position="24"/>
    </location>
</feature>
<evidence type="ECO:0000256" key="2">
    <source>
        <dbReference type="ARBA" id="ARBA00009178"/>
    </source>
</evidence>
<evidence type="ECO:0000313" key="10">
    <source>
        <dbReference type="Proteomes" id="UP001370490"/>
    </source>
</evidence>
<evidence type="ECO:0000256" key="6">
    <source>
        <dbReference type="ARBA" id="ARBA00023157"/>
    </source>
</evidence>
<evidence type="ECO:0000256" key="3">
    <source>
        <dbReference type="ARBA" id="ARBA00022525"/>
    </source>
</evidence>
<reference evidence="9 10" key="1">
    <citation type="submission" date="2023-12" db="EMBL/GenBank/DDBJ databases">
        <title>A high-quality genome assembly for Dillenia turbinata (Dilleniales).</title>
        <authorList>
            <person name="Chanderbali A."/>
        </authorList>
    </citation>
    <scope>NUCLEOTIDE SEQUENCE [LARGE SCALE GENOMIC DNA]</scope>
    <source>
        <strain evidence="9">LSX21</strain>
        <tissue evidence="9">Leaf</tissue>
    </source>
</reference>
<evidence type="ECO:0000313" key="9">
    <source>
        <dbReference type="EMBL" id="KAK6920646.1"/>
    </source>
</evidence>
<gene>
    <name evidence="9" type="ORF">RJ641_014324</name>
</gene>
<organism evidence="9 10">
    <name type="scientific">Dillenia turbinata</name>
    <dbReference type="NCBI Taxonomy" id="194707"/>
    <lineage>
        <taxon>Eukaryota</taxon>
        <taxon>Viridiplantae</taxon>
        <taxon>Streptophyta</taxon>
        <taxon>Embryophyta</taxon>
        <taxon>Tracheophyta</taxon>
        <taxon>Spermatophyta</taxon>
        <taxon>Magnoliopsida</taxon>
        <taxon>eudicotyledons</taxon>
        <taxon>Gunneridae</taxon>
        <taxon>Pentapetalae</taxon>
        <taxon>Dilleniales</taxon>
        <taxon>Dilleniaceae</taxon>
        <taxon>Dillenia</taxon>
    </lineage>
</organism>
<evidence type="ECO:0000256" key="5">
    <source>
        <dbReference type="ARBA" id="ARBA00022729"/>
    </source>
</evidence>
<evidence type="ECO:0000256" key="7">
    <source>
        <dbReference type="SAM" id="MobiDB-lite"/>
    </source>
</evidence>
<keyword evidence="3" id="KW-0964">Secreted</keyword>
<protein>
    <submittedName>
        <fullName evidence="9">Rapid ALkalinization Factor</fullName>
    </submittedName>
</protein>
<dbReference type="InterPro" id="IPR008801">
    <property type="entry name" value="RALF"/>
</dbReference>
<comment type="similarity">
    <text evidence="2">Belongs to the plant rapid alkalinization factor (RALF) family.</text>
</comment>
<dbReference type="GO" id="GO:0005179">
    <property type="term" value="F:hormone activity"/>
    <property type="evidence" value="ECO:0007669"/>
    <property type="project" value="UniProtKB-KW"/>
</dbReference>
<evidence type="ECO:0000256" key="8">
    <source>
        <dbReference type="SAM" id="SignalP"/>
    </source>
</evidence>
<keyword evidence="4" id="KW-0372">Hormone</keyword>
<evidence type="ECO:0000256" key="4">
    <source>
        <dbReference type="ARBA" id="ARBA00022702"/>
    </source>
</evidence>
<dbReference type="AlphaFoldDB" id="A0AAN8UZ33"/>
<keyword evidence="5 8" id="KW-0732">Signal</keyword>
<dbReference type="GO" id="GO:0005576">
    <property type="term" value="C:extracellular region"/>
    <property type="evidence" value="ECO:0007669"/>
    <property type="project" value="UniProtKB-SubCell"/>
</dbReference>
<feature type="compositionally biased region" description="Pro residues" evidence="7">
    <location>
        <begin position="100"/>
        <end position="114"/>
    </location>
</feature>